<sequence>MAEPIQKVEELLISLTGQPDEAPLPTAIATLEEEVQNTTEFPALNRNWHSPQPSPITPPPVQPSTEPLPPRTVKKLRGGRHGTEHPADAPTDSNRNTYSIT</sequence>
<evidence type="ECO:0000313" key="2">
    <source>
        <dbReference type="EMBL" id="KAK2854406.1"/>
    </source>
</evidence>
<dbReference type="EMBL" id="JAVHJS010000006">
    <property type="protein sequence ID" value="KAK2854406.1"/>
    <property type="molecule type" value="Genomic_DNA"/>
</dbReference>
<name>A0AA88T551_TACVA</name>
<dbReference type="Proteomes" id="UP001187315">
    <property type="component" value="Unassembled WGS sequence"/>
</dbReference>
<accession>A0AA88T551</accession>
<feature type="compositionally biased region" description="Polar residues" evidence="1">
    <location>
        <begin position="91"/>
        <end position="101"/>
    </location>
</feature>
<reference evidence="2" key="1">
    <citation type="submission" date="2023-08" db="EMBL/GenBank/DDBJ databases">
        <title>Pelteobagrus vachellii genome.</title>
        <authorList>
            <person name="Liu H."/>
        </authorList>
    </citation>
    <scope>NUCLEOTIDE SEQUENCE</scope>
    <source>
        <strain evidence="2">PRFRI_2022a</strain>
        <tissue evidence="2">Muscle</tissue>
    </source>
</reference>
<protein>
    <submittedName>
        <fullName evidence="2">Uncharacterized protein</fullName>
    </submittedName>
</protein>
<gene>
    <name evidence="2" type="ORF">Q7C36_006275</name>
</gene>
<evidence type="ECO:0000313" key="3">
    <source>
        <dbReference type="Proteomes" id="UP001187315"/>
    </source>
</evidence>
<keyword evidence="3" id="KW-1185">Reference proteome</keyword>
<feature type="region of interest" description="Disordered" evidence="1">
    <location>
        <begin position="37"/>
        <end position="101"/>
    </location>
</feature>
<feature type="compositionally biased region" description="Pro residues" evidence="1">
    <location>
        <begin position="52"/>
        <end position="70"/>
    </location>
</feature>
<organism evidence="2 3">
    <name type="scientific">Tachysurus vachellii</name>
    <name type="common">Darkbarbel catfish</name>
    <name type="synonym">Pelteobagrus vachellii</name>
    <dbReference type="NCBI Taxonomy" id="175792"/>
    <lineage>
        <taxon>Eukaryota</taxon>
        <taxon>Metazoa</taxon>
        <taxon>Chordata</taxon>
        <taxon>Craniata</taxon>
        <taxon>Vertebrata</taxon>
        <taxon>Euteleostomi</taxon>
        <taxon>Actinopterygii</taxon>
        <taxon>Neopterygii</taxon>
        <taxon>Teleostei</taxon>
        <taxon>Ostariophysi</taxon>
        <taxon>Siluriformes</taxon>
        <taxon>Bagridae</taxon>
        <taxon>Tachysurus</taxon>
    </lineage>
</organism>
<evidence type="ECO:0000256" key="1">
    <source>
        <dbReference type="SAM" id="MobiDB-lite"/>
    </source>
</evidence>
<dbReference type="AlphaFoldDB" id="A0AA88T551"/>
<comment type="caution">
    <text evidence="2">The sequence shown here is derived from an EMBL/GenBank/DDBJ whole genome shotgun (WGS) entry which is preliminary data.</text>
</comment>
<proteinExistence type="predicted"/>